<gene>
    <name evidence="1" type="ORF">EI555_002942</name>
</gene>
<organism evidence="1 2">
    <name type="scientific">Monodon monoceros</name>
    <name type="common">Narwhal</name>
    <name type="synonym">Ceratodon monodon</name>
    <dbReference type="NCBI Taxonomy" id="40151"/>
    <lineage>
        <taxon>Eukaryota</taxon>
        <taxon>Metazoa</taxon>
        <taxon>Chordata</taxon>
        <taxon>Craniata</taxon>
        <taxon>Vertebrata</taxon>
        <taxon>Euteleostomi</taxon>
        <taxon>Mammalia</taxon>
        <taxon>Eutheria</taxon>
        <taxon>Laurasiatheria</taxon>
        <taxon>Artiodactyla</taxon>
        <taxon>Whippomorpha</taxon>
        <taxon>Cetacea</taxon>
        <taxon>Odontoceti</taxon>
        <taxon>Monodontidae</taxon>
        <taxon>Monodon</taxon>
    </lineage>
</organism>
<dbReference type="EMBL" id="RWIC01001606">
    <property type="protein sequence ID" value="TKC35154.1"/>
    <property type="molecule type" value="Genomic_DNA"/>
</dbReference>
<feature type="non-terminal residue" evidence="1">
    <location>
        <position position="1"/>
    </location>
</feature>
<evidence type="ECO:0000313" key="1">
    <source>
        <dbReference type="EMBL" id="TKC35154.1"/>
    </source>
</evidence>
<accession>A0A4U1EG20</accession>
<protein>
    <submittedName>
        <fullName evidence="1">Uncharacterized protein</fullName>
    </submittedName>
</protein>
<sequence length="114" mass="12961">SRKARFRGAQTDAQSGWSSLLLTPSTSASGWRILTGTNYLAVQSRVIQKLMRTFRSNVVEDRREKRLKSRGVAVLERSNNFFQEKAKKREEIWVLSRPSFKTVCGGVLSVQKAE</sequence>
<name>A0A4U1EG20_MONMO</name>
<comment type="caution">
    <text evidence="1">The sequence shown here is derived from an EMBL/GenBank/DDBJ whole genome shotgun (WGS) entry which is preliminary data.</text>
</comment>
<evidence type="ECO:0000313" key="2">
    <source>
        <dbReference type="Proteomes" id="UP000308365"/>
    </source>
</evidence>
<proteinExistence type="predicted"/>
<dbReference type="AlphaFoldDB" id="A0A4U1EG20"/>
<reference evidence="2" key="1">
    <citation type="journal article" date="2019" name="IScience">
        <title>Narwhal Genome Reveals Long-Term Low Genetic Diversity despite Current Large Abundance Size.</title>
        <authorList>
            <person name="Westbury M.V."/>
            <person name="Petersen B."/>
            <person name="Garde E."/>
            <person name="Heide-Jorgensen M.P."/>
            <person name="Lorenzen E.D."/>
        </authorList>
    </citation>
    <scope>NUCLEOTIDE SEQUENCE [LARGE SCALE GENOMIC DNA]</scope>
</reference>
<dbReference type="Proteomes" id="UP000308365">
    <property type="component" value="Unassembled WGS sequence"/>
</dbReference>